<keyword evidence="4" id="KW-0808">Transferase</keyword>
<gene>
    <name evidence="4" type="ORF">KYE_12335</name>
</gene>
<sequence length="518" mass="59931">MNAVGQSDEPIVVEKRMNEGNQREQDQTRQKPEEFVERRGSAKGNTAQAPTTGTQSPGAVSRGLIGVREAARRDKTLQFTALLHHLTPECLRGSFARLKRNASPGVDGVRWEDYAPIAEKRVVDLHRSVQEGSYRAQPVKRARILKEDGSERLLGVSALEDKVVQGALVEVLNAIYEVDFKGFSYGFRPGRSQHDALDALWVGLTSQPVNWVLDMDIQGFFDHIQHDWLMRFLGHRIGDKRILRLIKKWLRVGAFDEGQWLDLAEGSPQGAAISPLLANIYLHYAFDLWADWWRRHHARGRVVIVRYADDTVMGFQGRDDAEAFRTAVAQRLNRFGLTLHPKKTRLLEFGRYANINRKQRGAGKPETFDFLGMTHICSCTRRGKYTIRRQTAAKRLRAKLQQVKRQLRRRLHRPVPETARWLCAVLQGYYNYHAVPYNLASLRAFWHHLSRAWFKALRRRSQKARGLTWERFKRFRDAWLPLPRILHPWPSERFRRRHPRQEPYAVIPHVRICAGGAS</sequence>
<dbReference type="NCBIfam" id="TIGR04416">
    <property type="entry name" value="group_II_RT_mat"/>
    <property type="match status" value="1"/>
</dbReference>
<keyword evidence="4" id="KW-0695">RNA-directed DNA polymerase</keyword>
<dbReference type="GO" id="GO:0003964">
    <property type="term" value="F:RNA-directed DNA polymerase activity"/>
    <property type="evidence" value="ECO:0007669"/>
    <property type="project" value="UniProtKB-KW"/>
</dbReference>
<protein>
    <submittedName>
        <fullName evidence="4">Putative reverse transcriptase/maturase</fullName>
    </submittedName>
</protein>
<feature type="region of interest" description="Disordered" evidence="2">
    <location>
        <begin position="1"/>
        <end position="61"/>
    </location>
</feature>
<proteinExistence type="inferred from homology"/>
<evidence type="ECO:0000256" key="2">
    <source>
        <dbReference type="SAM" id="MobiDB-lite"/>
    </source>
</evidence>
<dbReference type="AlphaFoldDB" id="G6YUC4"/>
<dbReference type="Proteomes" id="UP000003208">
    <property type="component" value="Unassembled WGS sequence"/>
</dbReference>
<dbReference type="PATRIC" id="fig|1094979.3.peg.2383"/>
<feature type="compositionally biased region" description="Basic and acidic residues" evidence="2">
    <location>
        <begin position="12"/>
        <end position="40"/>
    </location>
</feature>
<name>G6YUC4_9GAMM</name>
<accession>G6YUC4</accession>
<dbReference type="PANTHER" id="PTHR34047">
    <property type="entry name" value="NUCLEAR INTRON MATURASE 1, MITOCHONDRIAL-RELATED"/>
    <property type="match status" value="1"/>
</dbReference>
<keyword evidence="4" id="KW-0548">Nucleotidyltransferase</keyword>
<keyword evidence="5" id="KW-1185">Reference proteome</keyword>
<dbReference type="InterPro" id="IPR000477">
    <property type="entry name" value="RT_dom"/>
</dbReference>
<evidence type="ECO:0000259" key="3">
    <source>
        <dbReference type="PROSITE" id="PS50878"/>
    </source>
</evidence>
<evidence type="ECO:0000256" key="1">
    <source>
        <dbReference type="ARBA" id="ARBA00034120"/>
    </source>
</evidence>
<organism evidence="4 5">
    <name type="scientific">Marinobacter manganoxydans MnI7-9</name>
    <dbReference type="NCBI Taxonomy" id="1094979"/>
    <lineage>
        <taxon>Bacteria</taxon>
        <taxon>Pseudomonadati</taxon>
        <taxon>Pseudomonadota</taxon>
        <taxon>Gammaproteobacteria</taxon>
        <taxon>Pseudomonadales</taxon>
        <taxon>Marinobacteraceae</taxon>
        <taxon>Marinobacter</taxon>
    </lineage>
</organism>
<dbReference type="InterPro" id="IPR030931">
    <property type="entry name" value="Group_II_RT_mat"/>
</dbReference>
<feature type="domain" description="Reverse transcriptase" evidence="3">
    <location>
        <begin position="125"/>
        <end position="375"/>
    </location>
</feature>
<dbReference type="Pfam" id="PF00078">
    <property type="entry name" value="RVT_1"/>
    <property type="match status" value="1"/>
</dbReference>
<dbReference type="InterPro" id="IPR043502">
    <property type="entry name" value="DNA/RNA_pol_sf"/>
</dbReference>
<feature type="compositionally biased region" description="Polar residues" evidence="2">
    <location>
        <begin position="43"/>
        <end position="58"/>
    </location>
</feature>
<reference evidence="4 5" key="1">
    <citation type="journal article" date="2012" name="J. Bacteriol.">
        <title>Genome sequence of deep-sea manganese-oxidizing bacterium Marinobacter manganoxydans MnI7-9.</title>
        <authorList>
            <person name="Wang H."/>
            <person name="Li H."/>
            <person name="Shao Z."/>
            <person name="Liao S."/>
            <person name="Johnstone L."/>
            <person name="Rensing C."/>
            <person name="Wang G."/>
        </authorList>
    </citation>
    <scope>NUCLEOTIDE SEQUENCE [LARGE SCALE GENOMIC DNA]</scope>
    <source>
        <strain evidence="4 5">MnI7-9</strain>
    </source>
</reference>
<evidence type="ECO:0000313" key="4">
    <source>
        <dbReference type="EMBL" id="EHJ04211.1"/>
    </source>
</evidence>
<dbReference type="PANTHER" id="PTHR34047:SF8">
    <property type="entry name" value="PROTEIN YKFC"/>
    <property type="match status" value="1"/>
</dbReference>
<dbReference type="SUPFAM" id="SSF56672">
    <property type="entry name" value="DNA/RNA polymerases"/>
    <property type="match status" value="1"/>
</dbReference>
<evidence type="ECO:0000313" key="5">
    <source>
        <dbReference type="Proteomes" id="UP000003208"/>
    </source>
</evidence>
<dbReference type="EMBL" id="AGTR01000051">
    <property type="protein sequence ID" value="EHJ04211.1"/>
    <property type="molecule type" value="Genomic_DNA"/>
</dbReference>
<dbReference type="PROSITE" id="PS50878">
    <property type="entry name" value="RT_POL"/>
    <property type="match status" value="1"/>
</dbReference>
<dbReference type="CDD" id="cd01651">
    <property type="entry name" value="RT_G2_intron"/>
    <property type="match status" value="1"/>
</dbReference>
<dbReference type="InterPro" id="IPR051083">
    <property type="entry name" value="GrpII_Intron_Splice-Mob/Def"/>
</dbReference>
<comment type="similarity">
    <text evidence="1">Belongs to the bacterial reverse transcriptase family.</text>
</comment>